<evidence type="ECO:0000259" key="2">
    <source>
        <dbReference type="Pfam" id="PF02298"/>
    </source>
</evidence>
<dbReference type="GO" id="GO:0005886">
    <property type="term" value="C:plasma membrane"/>
    <property type="evidence" value="ECO:0007669"/>
    <property type="project" value="TreeGrafter"/>
</dbReference>
<protein>
    <submittedName>
        <fullName evidence="3">Early nodulin-like protein 17</fullName>
    </submittedName>
</protein>
<dbReference type="InterPro" id="IPR039391">
    <property type="entry name" value="Phytocyanin-like"/>
</dbReference>
<dbReference type="InterPro" id="IPR003245">
    <property type="entry name" value="Phytocyanin_dom"/>
</dbReference>
<feature type="transmembrane region" description="Helical" evidence="1">
    <location>
        <begin position="115"/>
        <end position="135"/>
    </location>
</feature>
<keyword evidence="1" id="KW-1133">Transmembrane helix</keyword>
<sequence>STGSENFGTEGRTVNLRFGSGPQLTFRFSQKTPFFGLVWFGSVGLIDLSFCEINQNNGRKKNCLFVEPTQTQNSTRLESFLNCLQRIISVNQETEKAEKEETNQRRNMWKSCNTTHLILFLLFISGLAVLTPILATDHIVGANRGWNPGINYTLWANNQTFYVGDLISFRYPKNQYNVFECCRELEQWQRLHTLNHAKRYYFICGNGQCYNGMKVSVVVHPLPSPPKAAPGAHNSSSESAVLVVPRQGFRALANFTHYNPKIVDITFPVITPPKFLVVEQSGVEPRTLWHQHEFHHRELQLTAPIDVMGENSLCWEFINKSRQLSLKAAAQELQNILLLAHLEVPILMCHSIPVVVVCCLLELFSKVHPNRITIPIKRMDELFQHHSSILQEIAPFSLVFVVSEA</sequence>
<dbReference type="Gene3D" id="2.60.40.420">
    <property type="entry name" value="Cupredoxins - blue copper proteins"/>
    <property type="match status" value="1"/>
</dbReference>
<feature type="non-terminal residue" evidence="3">
    <location>
        <position position="1"/>
    </location>
</feature>
<keyword evidence="1" id="KW-0472">Membrane</keyword>
<dbReference type="PANTHER" id="PTHR33021:SF13">
    <property type="entry name" value="OS09G0557900 PROTEIN"/>
    <property type="match status" value="1"/>
</dbReference>
<organism evidence="3">
    <name type="scientific">Prunus dulcis</name>
    <name type="common">Almond</name>
    <name type="synonym">Amygdalus dulcis</name>
    <dbReference type="NCBI Taxonomy" id="3755"/>
    <lineage>
        <taxon>Eukaryota</taxon>
        <taxon>Viridiplantae</taxon>
        <taxon>Streptophyta</taxon>
        <taxon>Embryophyta</taxon>
        <taxon>Tracheophyta</taxon>
        <taxon>Spermatophyta</taxon>
        <taxon>Magnoliopsida</taxon>
        <taxon>eudicotyledons</taxon>
        <taxon>Gunneridae</taxon>
        <taxon>Pentapetalae</taxon>
        <taxon>rosids</taxon>
        <taxon>fabids</taxon>
        <taxon>Rosales</taxon>
        <taxon>Rosaceae</taxon>
        <taxon>Amygdaloideae</taxon>
        <taxon>Amygdaleae</taxon>
        <taxon>Prunus</taxon>
    </lineage>
</organism>
<dbReference type="EMBL" id="AP019299">
    <property type="protein sequence ID" value="BBG99213.1"/>
    <property type="molecule type" value="Genomic_DNA"/>
</dbReference>
<feature type="domain" description="Phytocyanin" evidence="2">
    <location>
        <begin position="146"/>
        <end position="213"/>
    </location>
</feature>
<dbReference type="SUPFAM" id="SSF49503">
    <property type="entry name" value="Cupredoxins"/>
    <property type="match status" value="1"/>
</dbReference>
<gene>
    <name evidence="3" type="ORF">Prudu_008824</name>
</gene>
<dbReference type="Pfam" id="PF02298">
    <property type="entry name" value="Cu_bind_like"/>
    <property type="match status" value="1"/>
</dbReference>
<evidence type="ECO:0000256" key="1">
    <source>
        <dbReference type="SAM" id="Phobius"/>
    </source>
</evidence>
<evidence type="ECO:0000313" key="3">
    <source>
        <dbReference type="EMBL" id="BBG99213.1"/>
    </source>
</evidence>
<keyword evidence="1" id="KW-0812">Transmembrane</keyword>
<feature type="transmembrane region" description="Helical" evidence="1">
    <location>
        <begin position="34"/>
        <end position="51"/>
    </location>
</feature>
<dbReference type="InterPro" id="IPR008972">
    <property type="entry name" value="Cupredoxin"/>
</dbReference>
<name>A0A4Y1R545_PRUDU</name>
<dbReference type="AlphaFoldDB" id="A0A4Y1R545"/>
<reference evidence="3" key="1">
    <citation type="journal article" date="2019" name="Science">
        <title>Mutation of a bHLH transcription factor allowed almond domestication.</title>
        <authorList>
            <person name="Sanchez-Perez R."/>
            <person name="Pavan S."/>
            <person name="Mazzeo R."/>
            <person name="Moldovan C."/>
            <person name="Aiese Cigliano R."/>
            <person name="Del Cueto J."/>
            <person name="Ricciardi F."/>
            <person name="Lotti C."/>
            <person name="Ricciardi L."/>
            <person name="Dicenta F."/>
            <person name="Lopez-Marques R.L."/>
            <person name="Lindberg Moller B."/>
        </authorList>
    </citation>
    <scope>NUCLEOTIDE SEQUENCE</scope>
</reference>
<accession>A0A4Y1R545</accession>
<proteinExistence type="predicted"/>
<dbReference type="PANTHER" id="PTHR33021">
    <property type="entry name" value="BLUE COPPER PROTEIN"/>
    <property type="match status" value="1"/>
</dbReference>
<dbReference type="GO" id="GO:0009055">
    <property type="term" value="F:electron transfer activity"/>
    <property type="evidence" value="ECO:0007669"/>
    <property type="project" value="InterPro"/>
</dbReference>